<accession>A0A2H4RBR0</accession>
<dbReference type="Proteomes" id="UP000242614">
    <property type="component" value="Segment"/>
</dbReference>
<keyword evidence="1" id="KW-1133">Transmembrane helix</keyword>
<evidence type="ECO:0000313" key="2">
    <source>
        <dbReference type="EMBL" id="ATY46504.1"/>
    </source>
</evidence>
<reference evidence="2" key="1">
    <citation type="journal article" date="2018" name="J. Virol.">
        <title>A novel Sulfolobus virus with an exceptional capsid architecture.</title>
        <authorList>
            <person name="Wang H."/>
            <person name="Guo Z."/>
            <person name="Feng H."/>
            <person name="Chen Y."/>
            <person name="Hernandez W."/>
            <person name="Dai X."/>
            <person name="Zhang Z."/>
            <person name="Zheng X."/>
            <person name="Lopez M.M."/>
            <person name="Fu Y."/>
            <person name="Zhang C."/>
            <person name="Zhu P."/>
            <person name="Huang L."/>
        </authorList>
    </citation>
    <scope>NUCLEOTIDE SEQUENCE [LARGE SCALE GENOMIC DNA]</scope>
    <source>
        <strain evidence="2">CR_L</strain>
    </source>
</reference>
<keyword evidence="1" id="KW-0472">Membrane</keyword>
<feature type="transmembrane region" description="Helical" evidence="1">
    <location>
        <begin position="6"/>
        <end position="25"/>
    </location>
</feature>
<protein>
    <submittedName>
        <fullName evidence="2">Transmembrane domain protein</fullName>
    </submittedName>
</protein>
<dbReference type="KEGG" id="vg:40236081"/>
<evidence type="ECO:0000313" key="3">
    <source>
        <dbReference type="Proteomes" id="UP000242614"/>
    </source>
</evidence>
<evidence type="ECO:0000256" key="1">
    <source>
        <dbReference type="SAM" id="Phobius"/>
    </source>
</evidence>
<dbReference type="GeneID" id="40236081"/>
<organism evidence="2">
    <name type="scientific">Sulfolobus ellipsoid virus 1</name>
    <dbReference type="NCBI Taxonomy" id="2056194"/>
    <lineage>
        <taxon>Viruses</taxon>
        <taxon>Viruses incertae sedis</taxon>
        <taxon>Ovaliviridae</taxon>
        <taxon>Alphaovalivirus</taxon>
        <taxon>Alphaovalivirus fumarolicaense</taxon>
    </lineage>
</organism>
<dbReference type="RefSeq" id="YP_009639292.1">
    <property type="nucleotide sequence ID" value="NC_042347.1"/>
</dbReference>
<keyword evidence="3" id="KW-1185">Reference proteome</keyword>
<name>A0A2H4RBR0_9VIRU</name>
<sequence length="84" mass="9914">MSIISDASSVATIVFYIFFFLSITFKPVKKWLLRVLILDTLRDFLADGDQTIKEIRSLYYLLKIALEHKDVMKKEEFHVIEKDD</sequence>
<proteinExistence type="predicted"/>
<dbReference type="SMR" id="A0A2H4RBR0"/>
<keyword evidence="1 2" id="KW-0812">Transmembrane</keyword>
<dbReference type="EMBL" id="MF144115">
    <property type="protein sequence ID" value="ATY46504.1"/>
    <property type="molecule type" value="Genomic_DNA"/>
</dbReference>